<dbReference type="InterPro" id="IPR012173">
    <property type="entry name" value="Mpp10"/>
</dbReference>
<feature type="compositionally biased region" description="Acidic residues" evidence="9">
    <location>
        <begin position="183"/>
        <end position="192"/>
    </location>
</feature>
<dbReference type="GO" id="GO:0006364">
    <property type="term" value="P:rRNA processing"/>
    <property type="evidence" value="ECO:0007669"/>
    <property type="project" value="UniProtKB-KW"/>
</dbReference>
<dbReference type="OrthoDB" id="445326at2759"/>
<dbReference type="AlphaFoldDB" id="A0A3S3RUF7"/>
<reference evidence="10 11" key="1">
    <citation type="journal article" date="2018" name="Gigascience">
        <title>Genomes of trombidid mites reveal novel predicted allergens and laterally-transferred genes associated with secondary metabolism.</title>
        <authorList>
            <person name="Dong X."/>
            <person name="Chaisiri K."/>
            <person name="Xia D."/>
            <person name="Armstrong S.D."/>
            <person name="Fang Y."/>
            <person name="Donnelly M.J."/>
            <person name="Kadowaki T."/>
            <person name="McGarry J.W."/>
            <person name="Darby A.C."/>
            <person name="Makepeace B.L."/>
        </authorList>
    </citation>
    <scope>NUCLEOTIDE SEQUENCE [LARGE SCALE GENOMIC DNA]</scope>
    <source>
        <strain evidence="10">UoL-WK</strain>
    </source>
</reference>
<dbReference type="STRING" id="1965070.A0A3S3RUF7"/>
<feature type="region of interest" description="Disordered" evidence="9">
    <location>
        <begin position="232"/>
        <end position="323"/>
    </location>
</feature>
<dbReference type="PANTHER" id="PTHR17039:SF0">
    <property type="entry name" value="U3 SMALL NUCLEOLAR RIBONUCLEOPROTEIN PROTEIN MPP10"/>
    <property type="match status" value="1"/>
</dbReference>
<evidence type="ECO:0000256" key="9">
    <source>
        <dbReference type="SAM" id="MobiDB-lite"/>
    </source>
</evidence>
<feature type="region of interest" description="Disordered" evidence="9">
    <location>
        <begin position="610"/>
        <end position="630"/>
    </location>
</feature>
<evidence type="ECO:0000313" key="10">
    <source>
        <dbReference type="EMBL" id="RWS06204.1"/>
    </source>
</evidence>
<accession>A0A3S3RUF7</accession>
<feature type="region of interest" description="Disordered" evidence="9">
    <location>
        <begin position="183"/>
        <end position="208"/>
    </location>
</feature>
<feature type="compositionally biased region" description="Basic and acidic residues" evidence="9">
    <location>
        <begin position="520"/>
        <end position="535"/>
    </location>
</feature>
<evidence type="ECO:0000256" key="8">
    <source>
        <dbReference type="SAM" id="Coils"/>
    </source>
</evidence>
<keyword evidence="8" id="KW-0175">Coiled coil</keyword>
<keyword evidence="2 7" id="KW-0690">Ribosome biogenesis</keyword>
<keyword evidence="3 7" id="KW-0698">rRNA processing</keyword>
<dbReference type="GO" id="GO:0034457">
    <property type="term" value="C:Mpp10 complex"/>
    <property type="evidence" value="ECO:0007669"/>
    <property type="project" value="UniProtKB-UniRule"/>
</dbReference>
<keyword evidence="11" id="KW-1185">Reference proteome</keyword>
<comment type="function">
    <text evidence="7">Involved in nucleolar processing of pre-18S ribosomal RNA.</text>
</comment>
<dbReference type="PANTHER" id="PTHR17039">
    <property type="entry name" value="U3 SMALL NUCLEOLAR RIBONUCLEOPROTEIN PROTEIN MPP10"/>
    <property type="match status" value="1"/>
</dbReference>
<dbReference type="PIRSF" id="PIRSF017300">
    <property type="entry name" value="snoRNP_Mpp10"/>
    <property type="match status" value="1"/>
</dbReference>
<proteinExistence type="inferred from homology"/>
<comment type="similarity">
    <text evidence="6 7">Belongs to the MPP10 family.</text>
</comment>
<name>A0A3S3RUF7_9ACAR</name>
<gene>
    <name evidence="10" type="ORF">B4U79_00885</name>
</gene>
<comment type="subcellular location">
    <subcellularLocation>
        <location evidence="1 7">Nucleus</location>
        <location evidence="1 7">Nucleolus</location>
    </subcellularLocation>
</comment>
<evidence type="ECO:0000256" key="1">
    <source>
        <dbReference type="ARBA" id="ARBA00004604"/>
    </source>
</evidence>
<dbReference type="GO" id="GO:0005732">
    <property type="term" value="C:sno(s)RNA-containing ribonucleoprotein complex"/>
    <property type="evidence" value="ECO:0007669"/>
    <property type="project" value="UniProtKB-UniRule"/>
</dbReference>
<feature type="region of interest" description="Disordered" evidence="9">
    <location>
        <begin position="520"/>
        <end position="569"/>
    </location>
</feature>
<feature type="compositionally biased region" description="Basic residues" evidence="9">
    <location>
        <begin position="536"/>
        <end position="554"/>
    </location>
</feature>
<keyword evidence="5 7" id="KW-0687">Ribonucleoprotein</keyword>
<sequence>MLSENQDQRREQFRALTKSLYDRTKNETNFANHCLSNTKITALKQLHTEQFGDEEVWSQIDLENEPVLNALLVKVSRLSSFKQKITFGLSSESIDKHAKHSEPTTAVEIASDDDDTDSDNAFASSDLESQNVSKSKPKKKGSVVDDKFFKLSQMEEFLKQEDIREERMQAGEAVEDDDDIDLFADFSDDESGDEKAFRDATDEDDEADEELKAFDCDIGMTKLKSAREATYGDFFDDPDQSDIGENEENYNFDENENENDNEAEENNEISDEEIDTRDVDSDYEENEFQSMKNGIASDSDDSDGETVEQILGKGFDTKSTFEKQQEKVKEKIKKLELQNLSGKPWQLKGEIGAEKRPENSLLEEHLQFDHTSRQPPLITEETTKTLEEIIKQRIKDGIWDDVERKQKQVQKPFEYRQRLLLDHEKSKASLAQVYEEEYLKKQKEHNAEEENSEHKEIKQMMKKLFLQLDALSNFNFTPKLAEPEVKLINNLPAITVEEATPLTVSDAALLAPEEVVDKPRAELKATSEKDSTDKKRERRLKKKLQGRKFKHQQMKAKMQTGSNYTKLEISQKVKEAKKADLKNEENKELKSALKSSKAFFAKLQDQIHNSAQVKKAKKKEKQTSIKQLKL</sequence>
<organism evidence="10 11">
    <name type="scientific">Dinothrombium tinctorium</name>
    <dbReference type="NCBI Taxonomy" id="1965070"/>
    <lineage>
        <taxon>Eukaryota</taxon>
        <taxon>Metazoa</taxon>
        <taxon>Ecdysozoa</taxon>
        <taxon>Arthropoda</taxon>
        <taxon>Chelicerata</taxon>
        <taxon>Arachnida</taxon>
        <taxon>Acari</taxon>
        <taxon>Acariformes</taxon>
        <taxon>Trombidiformes</taxon>
        <taxon>Prostigmata</taxon>
        <taxon>Anystina</taxon>
        <taxon>Parasitengona</taxon>
        <taxon>Trombidioidea</taxon>
        <taxon>Trombidiidae</taxon>
        <taxon>Dinothrombium</taxon>
    </lineage>
</organism>
<evidence type="ECO:0000256" key="7">
    <source>
        <dbReference type="PIRNR" id="PIRNR017300"/>
    </source>
</evidence>
<dbReference type="GO" id="GO:0032040">
    <property type="term" value="C:small-subunit processome"/>
    <property type="evidence" value="ECO:0007669"/>
    <property type="project" value="TreeGrafter"/>
</dbReference>
<dbReference type="Pfam" id="PF04006">
    <property type="entry name" value="Mpp10"/>
    <property type="match status" value="1"/>
</dbReference>
<evidence type="ECO:0000256" key="2">
    <source>
        <dbReference type="ARBA" id="ARBA00022517"/>
    </source>
</evidence>
<feature type="coiled-coil region" evidence="8">
    <location>
        <begin position="431"/>
        <end position="460"/>
    </location>
</feature>
<keyword evidence="4 7" id="KW-0539">Nucleus</keyword>
<evidence type="ECO:0000256" key="5">
    <source>
        <dbReference type="ARBA" id="ARBA00023274"/>
    </source>
</evidence>
<protein>
    <recommendedName>
        <fullName evidence="7">U3 small nucleolar ribonucleoprotein protein MPP10</fullName>
    </recommendedName>
</protein>
<evidence type="ECO:0000256" key="4">
    <source>
        <dbReference type="ARBA" id="ARBA00023242"/>
    </source>
</evidence>
<evidence type="ECO:0000256" key="6">
    <source>
        <dbReference type="ARBA" id="ARBA00029455"/>
    </source>
</evidence>
<evidence type="ECO:0000256" key="3">
    <source>
        <dbReference type="ARBA" id="ARBA00022552"/>
    </source>
</evidence>
<feature type="region of interest" description="Disordered" evidence="9">
    <location>
        <begin position="94"/>
        <end position="140"/>
    </location>
</feature>
<comment type="caution">
    <text evidence="10">The sequence shown here is derived from an EMBL/GenBank/DDBJ whole genome shotgun (WGS) entry which is preliminary data.</text>
</comment>
<dbReference type="Proteomes" id="UP000285301">
    <property type="component" value="Unassembled WGS sequence"/>
</dbReference>
<feature type="compositionally biased region" description="Acidic residues" evidence="9">
    <location>
        <begin position="234"/>
        <end position="287"/>
    </location>
</feature>
<evidence type="ECO:0000313" key="11">
    <source>
        <dbReference type="Proteomes" id="UP000285301"/>
    </source>
</evidence>
<dbReference type="EMBL" id="NCKU01004274">
    <property type="protein sequence ID" value="RWS06204.1"/>
    <property type="molecule type" value="Genomic_DNA"/>
</dbReference>